<reference evidence="3 4" key="1">
    <citation type="submission" date="2019-10" db="EMBL/GenBank/DDBJ databases">
        <authorList>
            <person name="Case Z.W."/>
            <person name="Garlena R.A."/>
            <person name="Russell D.A."/>
            <person name="Pope W.H."/>
            <person name="Jacobs-Sera D."/>
            <person name="Hatfull G.F."/>
        </authorList>
    </citation>
    <scope>NUCLEOTIDE SEQUENCE [LARGE SCALE GENOMIC DNA]</scope>
</reference>
<keyword evidence="4" id="KW-1185">Reference proteome</keyword>
<dbReference type="Pfam" id="PF24457">
    <property type="entry name" value="DUF7572"/>
    <property type="match status" value="1"/>
</dbReference>
<dbReference type="RefSeq" id="YP_010002340.1">
    <property type="nucleotide sequence ID" value="NC_053243.1"/>
</dbReference>
<protein>
    <recommendedName>
        <fullName evidence="2">DUF7572 domain-containing protein</fullName>
    </recommendedName>
</protein>
<feature type="domain" description="DUF7572" evidence="2">
    <location>
        <begin position="1"/>
        <end position="120"/>
    </location>
</feature>
<gene>
    <name evidence="3" type="primary">34</name>
    <name evidence="3" type="ORF">SEA_EMOORE_34</name>
</gene>
<organism evidence="3 4">
    <name type="scientific">Gordonia phage EMoore</name>
    <dbReference type="NCBI Taxonomy" id="2656534"/>
    <lineage>
        <taxon>Viruses</taxon>
        <taxon>Duplodnaviria</taxon>
        <taxon>Heunggongvirae</taxon>
        <taxon>Uroviricota</taxon>
        <taxon>Caudoviricetes</taxon>
        <taxon>Stackebrandtviridae</taxon>
        <taxon>Schenleyvirinae</taxon>
        <taxon>Leonardvirus</taxon>
        <taxon>Leonardvirus emoore</taxon>
    </lineage>
</organism>
<evidence type="ECO:0000256" key="1">
    <source>
        <dbReference type="SAM" id="MobiDB-lite"/>
    </source>
</evidence>
<accession>A0A649VTB2</accession>
<name>A0A649VTB2_9CAUD</name>
<dbReference type="Proteomes" id="UP000425480">
    <property type="component" value="Segment"/>
</dbReference>
<dbReference type="GeneID" id="63026889"/>
<proteinExistence type="predicted"/>
<sequence length="131" mass="14148">MNVEYVGEATWMMPTTNLYRCDDGRYLLVMVLDLPSAAALSMSSGLRVPVSRAHLRAEVSVFWSDERGSPVDADGDPLNGMTPWASTDPETQAPVNLHPDGDHPIAAYSHEGALAALGYTLTPPAPERIEP</sequence>
<dbReference type="EMBL" id="MN586047">
    <property type="protein sequence ID" value="QGJ95820.1"/>
    <property type="molecule type" value="Genomic_DNA"/>
</dbReference>
<dbReference type="InterPro" id="IPR055994">
    <property type="entry name" value="DUF7572"/>
</dbReference>
<dbReference type="KEGG" id="vg:63026889"/>
<evidence type="ECO:0000313" key="3">
    <source>
        <dbReference type="EMBL" id="QGJ95820.1"/>
    </source>
</evidence>
<evidence type="ECO:0000259" key="2">
    <source>
        <dbReference type="Pfam" id="PF24457"/>
    </source>
</evidence>
<evidence type="ECO:0000313" key="4">
    <source>
        <dbReference type="Proteomes" id="UP000425480"/>
    </source>
</evidence>
<feature type="region of interest" description="Disordered" evidence="1">
    <location>
        <begin position="66"/>
        <end position="104"/>
    </location>
</feature>
<feature type="compositionally biased region" description="Polar residues" evidence="1">
    <location>
        <begin position="84"/>
        <end position="94"/>
    </location>
</feature>